<accession>A0A0D7BP00</accession>
<feature type="region of interest" description="Disordered" evidence="1">
    <location>
        <begin position="187"/>
        <end position="266"/>
    </location>
</feature>
<dbReference type="OrthoDB" id="3034829at2759"/>
<evidence type="ECO:0000313" key="2">
    <source>
        <dbReference type="EMBL" id="KIY72263.1"/>
    </source>
</evidence>
<gene>
    <name evidence="2" type="ORF">CYLTODRAFT_486479</name>
</gene>
<evidence type="ECO:0000313" key="3">
    <source>
        <dbReference type="Proteomes" id="UP000054007"/>
    </source>
</evidence>
<dbReference type="EMBL" id="KN880445">
    <property type="protein sequence ID" value="KIY72263.1"/>
    <property type="molecule type" value="Genomic_DNA"/>
</dbReference>
<keyword evidence="3" id="KW-1185">Reference proteome</keyword>
<protein>
    <submittedName>
        <fullName evidence="2">Uncharacterized protein</fullName>
    </submittedName>
</protein>
<organism evidence="2 3">
    <name type="scientific">Cylindrobasidium torrendii FP15055 ss-10</name>
    <dbReference type="NCBI Taxonomy" id="1314674"/>
    <lineage>
        <taxon>Eukaryota</taxon>
        <taxon>Fungi</taxon>
        <taxon>Dikarya</taxon>
        <taxon>Basidiomycota</taxon>
        <taxon>Agaricomycotina</taxon>
        <taxon>Agaricomycetes</taxon>
        <taxon>Agaricomycetidae</taxon>
        <taxon>Agaricales</taxon>
        <taxon>Marasmiineae</taxon>
        <taxon>Physalacriaceae</taxon>
        <taxon>Cylindrobasidium</taxon>
    </lineage>
</organism>
<feature type="region of interest" description="Disordered" evidence="1">
    <location>
        <begin position="55"/>
        <end position="82"/>
    </location>
</feature>
<dbReference type="Proteomes" id="UP000054007">
    <property type="component" value="Unassembled WGS sequence"/>
</dbReference>
<evidence type="ECO:0000256" key="1">
    <source>
        <dbReference type="SAM" id="MobiDB-lite"/>
    </source>
</evidence>
<feature type="compositionally biased region" description="Acidic residues" evidence="1">
    <location>
        <begin position="187"/>
        <end position="196"/>
    </location>
</feature>
<proteinExistence type="predicted"/>
<feature type="compositionally biased region" description="Basic residues" evidence="1">
    <location>
        <begin position="239"/>
        <end position="252"/>
    </location>
</feature>
<dbReference type="AlphaFoldDB" id="A0A0D7BP00"/>
<name>A0A0D7BP00_9AGAR</name>
<reference evidence="2 3" key="1">
    <citation type="journal article" date="2015" name="Fungal Genet. Biol.">
        <title>Evolution of novel wood decay mechanisms in Agaricales revealed by the genome sequences of Fistulina hepatica and Cylindrobasidium torrendii.</title>
        <authorList>
            <person name="Floudas D."/>
            <person name="Held B.W."/>
            <person name="Riley R."/>
            <person name="Nagy L.G."/>
            <person name="Koehler G."/>
            <person name="Ransdell A.S."/>
            <person name="Younus H."/>
            <person name="Chow J."/>
            <person name="Chiniquy J."/>
            <person name="Lipzen A."/>
            <person name="Tritt A."/>
            <person name="Sun H."/>
            <person name="Haridas S."/>
            <person name="LaButti K."/>
            <person name="Ohm R.A."/>
            <person name="Kues U."/>
            <person name="Blanchette R.A."/>
            <person name="Grigoriev I.V."/>
            <person name="Minto R.E."/>
            <person name="Hibbett D.S."/>
        </authorList>
    </citation>
    <scope>NUCLEOTIDE SEQUENCE [LARGE SCALE GENOMIC DNA]</scope>
    <source>
        <strain evidence="2 3">FP15055 ss-10</strain>
    </source>
</reference>
<sequence length="298" mass="33397">MAVVVLPPPTTNWLTAHERSKLRRKTRKLGQLLGYMPHIVDEDRITHTYEPKRLHELDLSRSAPSSRPSTAGSTYSGSSTKLSSTHRTAYLSTWSHKRRTLSYDDRLSVGPPLLQVHHPDANRLSCLSTTSTEEEKVVPAGPVNANTMRRQKMDKLRRVLGDDVPPKLVFKRSRYATVGIQVDDLESDVSDSDLDSESAVSPTSSLETYVDSDVEEEKELPPVPRATSPRDSLLVPTAHKARRTSSIKRKPVPKMELPPPPTPQMDIDELERAVDADIRRLFDIIEEECKALRNGGTH</sequence>
<feature type="compositionally biased region" description="Low complexity" evidence="1">
    <location>
        <begin position="60"/>
        <end position="82"/>
    </location>
</feature>